<evidence type="ECO:0000256" key="2">
    <source>
        <dbReference type="ARBA" id="ARBA00022475"/>
    </source>
</evidence>
<evidence type="ECO:0000259" key="8">
    <source>
        <dbReference type="Pfam" id="PF02706"/>
    </source>
</evidence>
<evidence type="ECO:0000256" key="7">
    <source>
        <dbReference type="SAM" id="Phobius"/>
    </source>
</evidence>
<feature type="coiled-coil region" evidence="6">
    <location>
        <begin position="319"/>
        <end position="356"/>
    </location>
</feature>
<keyword evidence="3 7" id="KW-0812">Transmembrane</keyword>
<keyword evidence="6" id="KW-0175">Coiled coil</keyword>
<feature type="domain" description="Polysaccharide chain length determinant N-terminal" evidence="8">
    <location>
        <begin position="2"/>
        <end position="87"/>
    </location>
</feature>
<dbReference type="Pfam" id="PF13807">
    <property type="entry name" value="GNVR"/>
    <property type="match status" value="1"/>
</dbReference>
<accession>A0A1H8MBM6</accession>
<dbReference type="InterPro" id="IPR050445">
    <property type="entry name" value="Bact_polysacc_biosynth/exp"/>
</dbReference>
<evidence type="ECO:0000313" key="10">
    <source>
        <dbReference type="EMBL" id="SEO14761.1"/>
    </source>
</evidence>
<dbReference type="AlphaFoldDB" id="A0A1H8MBM6"/>
<dbReference type="InterPro" id="IPR017468">
    <property type="entry name" value="Chain_len_reg_EpsF"/>
</dbReference>
<evidence type="ECO:0000256" key="3">
    <source>
        <dbReference type="ARBA" id="ARBA00022692"/>
    </source>
</evidence>
<dbReference type="GO" id="GO:0005886">
    <property type="term" value="C:plasma membrane"/>
    <property type="evidence" value="ECO:0007669"/>
    <property type="project" value="UniProtKB-SubCell"/>
</dbReference>
<dbReference type="GO" id="GO:0004713">
    <property type="term" value="F:protein tyrosine kinase activity"/>
    <property type="evidence" value="ECO:0007669"/>
    <property type="project" value="TreeGrafter"/>
</dbReference>
<dbReference type="EMBL" id="FOCT01000012">
    <property type="protein sequence ID" value="SEO14761.1"/>
    <property type="molecule type" value="Genomic_DNA"/>
</dbReference>
<feature type="transmembrane region" description="Helical" evidence="7">
    <location>
        <begin position="395"/>
        <end position="416"/>
    </location>
</feature>
<dbReference type="Pfam" id="PF02706">
    <property type="entry name" value="Wzz"/>
    <property type="match status" value="1"/>
</dbReference>
<name>A0A1H8MBM6_9PROT</name>
<dbReference type="InterPro" id="IPR003856">
    <property type="entry name" value="LPS_length_determ_N"/>
</dbReference>
<feature type="transmembrane region" description="Helical" evidence="7">
    <location>
        <begin position="12"/>
        <end position="35"/>
    </location>
</feature>
<dbReference type="PANTHER" id="PTHR32309:SF13">
    <property type="entry name" value="FERRIC ENTEROBACTIN TRANSPORT PROTEIN FEPE"/>
    <property type="match status" value="1"/>
</dbReference>
<organism evidence="10 11">
    <name type="scientific">Nitrosospira multiformis</name>
    <dbReference type="NCBI Taxonomy" id="1231"/>
    <lineage>
        <taxon>Bacteria</taxon>
        <taxon>Pseudomonadati</taxon>
        <taxon>Pseudomonadota</taxon>
        <taxon>Betaproteobacteria</taxon>
        <taxon>Nitrosomonadales</taxon>
        <taxon>Nitrosomonadaceae</taxon>
        <taxon>Nitrosospira</taxon>
    </lineage>
</organism>
<evidence type="ECO:0000256" key="1">
    <source>
        <dbReference type="ARBA" id="ARBA00004651"/>
    </source>
</evidence>
<keyword evidence="5 7" id="KW-0472">Membrane</keyword>
<protein>
    <submittedName>
        <fullName evidence="10">Chain length determinant protein EpsF</fullName>
    </submittedName>
</protein>
<evidence type="ECO:0000256" key="6">
    <source>
        <dbReference type="SAM" id="Coils"/>
    </source>
</evidence>
<proteinExistence type="predicted"/>
<reference evidence="10 11" key="1">
    <citation type="submission" date="2016-10" db="EMBL/GenBank/DDBJ databases">
        <authorList>
            <person name="de Groot N.N."/>
        </authorList>
    </citation>
    <scope>NUCLEOTIDE SEQUENCE [LARGE SCALE GENOMIC DNA]</scope>
    <source>
        <strain evidence="10 11">Nl18</strain>
    </source>
</reference>
<comment type="subcellular location">
    <subcellularLocation>
        <location evidence="1">Cell membrane</location>
        <topology evidence="1">Multi-pass membrane protein</topology>
    </subcellularLocation>
</comment>
<dbReference type="InterPro" id="IPR032807">
    <property type="entry name" value="GNVR"/>
</dbReference>
<dbReference type="Proteomes" id="UP000183898">
    <property type="component" value="Unassembled WGS sequence"/>
</dbReference>
<dbReference type="PANTHER" id="PTHR32309">
    <property type="entry name" value="TYROSINE-PROTEIN KINASE"/>
    <property type="match status" value="1"/>
</dbReference>
<evidence type="ECO:0000259" key="9">
    <source>
        <dbReference type="Pfam" id="PF13807"/>
    </source>
</evidence>
<keyword evidence="2" id="KW-1003">Cell membrane</keyword>
<evidence type="ECO:0000256" key="4">
    <source>
        <dbReference type="ARBA" id="ARBA00022989"/>
    </source>
</evidence>
<sequence>MTLQQFLLILRARYKVVLSILLFTVIATLIVSLLLPKQYTAGTAVVVDIKSPDPVAGMVLPGLTSPTYMATQVDVINSDRVAERVVKMLRLDESPVVKEQWEEDGSKGELTTWLANLLKRKLDVKPSRESNVIYIEYTGSDPNFAAAVANAFAQAYIDVNLDLKVAPARQYAHWFKGQTAAARDELERAKAALSAYQQETGLVATEERLDYEVAKLNELSSQLTLIQAQTSDSSSKRKAAEDPDTLAEVIQSPLINSLKSDIARLDAKLQESSAYLGPNHPQTKRTQSELASLRSKLSAETRKIHSSIGTSYEVGKRKEQELLEAMEKQKGRVLELNRQRDQMSVLQGDVEAAQRNFEGISQRSALTRLESLSVQTNITPLNPASIPSEPSKPKLLLNMLISIFLGTLLGVGVALVMELMNRRVRSVEDIVEAIEIPVLAVMSGPSRNKFSSRLPKLPNPETS</sequence>
<feature type="domain" description="Tyrosine-protein kinase G-rich" evidence="9">
    <location>
        <begin position="345"/>
        <end position="416"/>
    </location>
</feature>
<keyword evidence="4 7" id="KW-1133">Transmembrane helix</keyword>
<dbReference type="NCBIfam" id="TIGR03017">
    <property type="entry name" value="EpsF"/>
    <property type="match status" value="1"/>
</dbReference>
<evidence type="ECO:0000256" key="5">
    <source>
        <dbReference type="ARBA" id="ARBA00023136"/>
    </source>
</evidence>
<gene>
    <name evidence="10" type="ORF">SAMN05216404_11278</name>
</gene>
<dbReference type="RefSeq" id="WP_074748230.1">
    <property type="nucleotide sequence ID" value="NZ_FOCT01000012.1"/>
</dbReference>
<evidence type="ECO:0000313" key="11">
    <source>
        <dbReference type="Proteomes" id="UP000183898"/>
    </source>
</evidence>